<name>A0A291RJJ0_9NOCA</name>
<accession>A0A291RJJ0</accession>
<protein>
    <submittedName>
        <fullName evidence="1">Uncharacterized protein</fullName>
    </submittedName>
</protein>
<evidence type="ECO:0000313" key="2">
    <source>
        <dbReference type="Proteomes" id="UP000221961"/>
    </source>
</evidence>
<dbReference type="Proteomes" id="UP000221961">
    <property type="component" value="Chromosome"/>
</dbReference>
<organism evidence="1 2">
    <name type="scientific">Nocardia terpenica</name>
    <dbReference type="NCBI Taxonomy" id="455432"/>
    <lineage>
        <taxon>Bacteria</taxon>
        <taxon>Bacillati</taxon>
        <taxon>Actinomycetota</taxon>
        <taxon>Actinomycetes</taxon>
        <taxon>Mycobacteriales</taxon>
        <taxon>Nocardiaceae</taxon>
        <taxon>Nocardia</taxon>
    </lineage>
</organism>
<sequence>MALIEIEDLPASTADVLGRRARAAGMPVVAYIRRELTALAGRRVPIDTVVEFLDAERPDQPGPEIDSDAMVLLNTYDLPADAWSMLARRAAATGLPLSDYVRQELITLARRSTIDDLVQEFREAKQQDPSLDIDLDAIVSAIRSVRGQ</sequence>
<evidence type="ECO:0000313" key="1">
    <source>
        <dbReference type="EMBL" id="ATL67736.1"/>
    </source>
</evidence>
<dbReference type="KEGG" id="ntp:CRH09_17600"/>
<proteinExistence type="predicted"/>
<dbReference type="RefSeq" id="WP_098694849.1">
    <property type="nucleotide sequence ID" value="NZ_CP023778.1"/>
</dbReference>
<dbReference type="AlphaFoldDB" id="A0A291RJJ0"/>
<gene>
    <name evidence="1" type="ORF">CRH09_17600</name>
</gene>
<dbReference type="GeneID" id="88359187"/>
<reference evidence="1 2" key="1">
    <citation type="submission" date="2017-10" db="EMBL/GenBank/DDBJ databases">
        <title>Comparative genomics between pathogenic Norcardia.</title>
        <authorList>
            <person name="Zeng L."/>
        </authorList>
    </citation>
    <scope>NUCLEOTIDE SEQUENCE [LARGE SCALE GENOMIC DNA]</scope>
    <source>
        <strain evidence="1 2">NC_YFY_NT001</strain>
    </source>
</reference>
<dbReference type="EMBL" id="CP023778">
    <property type="protein sequence ID" value="ATL67736.1"/>
    <property type="molecule type" value="Genomic_DNA"/>
</dbReference>